<feature type="signal peptide" evidence="3">
    <location>
        <begin position="1"/>
        <end position="15"/>
    </location>
</feature>
<evidence type="ECO:0000256" key="2">
    <source>
        <dbReference type="ARBA" id="ARBA00022857"/>
    </source>
</evidence>
<protein>
    <submittedName>
        <fullName evidence="5">NmrA-like family domain-containing protein 1</fullName>
    </submittedName>
</protein>
<dbReference type="InterPro" id="IPR036291">
    <property type="entry name" value="NAD(P)-bd_dom_sf"/>
</dbReference>
<dbReference type="OrthoDB" id="300709at2759"/>
<dbReference type="Proteomes" id="UP000237481">
    <property type="component" value="Unassembled WGS sequence"/>
</dbReference>
<keyword evidence="6" id="KW-1185">Reference proteome</keyword>
<keyword evidence="2" id="KW-0521">NADP</keyword>
<accession>A0A2S4L8F2</accession>
<evidence type="ECO:0000313" key="6">
    <source>
        <dbReference type="Proteomes" id="UP000237481"/>
    </source>
</evidence>
<dbReference type="InterPro" id="IPR051164">
    <property type="entry name" value="NmrA-like_oxidored"/>
</dbReference>
<keyword evidence="3" id="KW-0732">Signal</keyword>
<gene>
    <name evidence="5" type="ORF">TPAR_01094</name>
</gene>
<proteinExistence type="inferred from homology"/>
<dbReference type="GO" id="GO:0005634">
    <property type="term" value="C:nucleus"/>
    <property type="evidence" value="ECO:0007669"/>
    <property type="project" value="TreeGrafter"/>
</dbReference>
<dbReference type="AlphaFoldDB" id="A0A2S4L8F2"/>
<dbReference type="Gene3D" id="3.90.25.10">
    <property type="entry name" value="UDP-galactose 4-epimerase, domain 1"/>
    <property type="match status" value="1"/>
</dbReference>
<evidence type="ECO:0000259" key="4">
    <source>
        <dbReference type="Pfam" id="PF05368"/>
    </source>
</evidence>
<dbReference type="Pfam" id="PF05368">
    <property type="entry name" value="NmrA"/>
    <property type="match status" value="1"/>
</dbReference>
<reference evidence="5 6" key="1">
    <citation type="submission" date="2018-01" db="EMBL/GenBank/DDBJ databases">
        <title>Harnessing the power of phylogenomics to disentangle the directionality and signatures of interkingdom host jumping in the parasitic fungal genus Tolypocladium.</title>
        <authorList>
            <person name="Quandt C.A."/>
            <person name="Patterson W."/>
            <person name="Spatafora J.W."/>
        </authorList>
    </citation>
    <scope>NUCLEOTIDE SEQUENCE [LARGE SCALE GENOMIC DNA]</scope>
    <source>
        <strain evidence="5 6">NRBC 100945</strain>
    </source>
</reference>
<sequence length="350" mass="37837">MSKLIVILGVTGVQGSSVADTYLATPGCKVRGVTRNPDSAGAKEWAAKGVEVVKGDLDDVESLKRAFRGADVIFGVTDFWAIWKDPESNNNKKPGQELVEYCYHVELQHGRNIADAAATVPGLSRYIFSSMADATRSSGGKYTTLYHMDSKAKAAAYAQSLPALAGKFSQVQAPIYFQVPWEWGLPTTPKKVCDSVAGIPPGAPDSDFAAQQADGSWRMAGVGPGDKGLPFGDVRNDFGLCVRAVAEAEPGVNLFAVGDYVSWSEYLETLCETQNLKYGGYDELSYEAFCELLPGGLGHEFSQNVLFAFDFGYQGTDPSVVKPDKFGLKMTSFRDYCKRTDFSAILNTGE</sequence>
<dbReference type="PANTHER" id="PTHR42748">
    <property type="entry name" value="NITROGEN METABOLITE REPRESSION PROTEIN NMRA FAMILY MEMBER"/>
    <property type="match status" value="1"/>
</dbReference>
<dbReference type="SUPFAM" id="SSF51735">
    <property type="entry name" value="NAD(P)-binding Rossmann-fold domains"/>
    <property type="match status" value="1"/>
</dbReference>
<dbReference type="PANTHER" id="PTHR42748:SF26">
    <property type="entry name" value="NMRA-LIKE DOMAIN-CONTAINING PROTEIN"/>
    <property type="match status" value="1"/>
</dbReference>
<comment type="caution">
    <text evidence="5">The sequence shown here is derived from an EMBL/GenBank/DDBJ whole genome shotgun (WGS) entry which is preliminary data.</text>
</comment>
<feature type="chain" id="PRO_5015515971" evidence="3">
    <location>
        <begin position="16"/>
        <end position="350"/>
    </location>
</feature>
<evidence type="ECO:0000256" key="3">
    <source>
        <dbReference type="SAM" id="SignalP"/>
    </source>
</evidence>
<evidence type="ECO:0000256" key="1">
    <source>
        <dbReference type="ARBA" id="ARBA00006328"/>
    </source>
</evidence>
<dbReference type="EMBL" id="PKSG01000109">
    <property type="protein sequence ID" value="POR38710.1"/>
    <property type="molecule type" value="Genomic_DNA"/>
</dbReference>
<organism evidence="5 6">
    <name type="scientific">Tolypocladium paradoxum</name>
    <dbReference type="NCBI Taxonomy" id="94208"/>
    <lineage>
        <taxon>Eukaryota</taxon>
        <taxon>Fungi</taxon>
        <taxon>Dikarya</taxon>
        <taxon>Ascomycota</taxon>
        <taxon>Pezizomycotina</taxon>
        <taxon>Sordariomycetes</taxon>
        <taxon>Hypocreomycetidae</taxon>
        <taxon>Hypocreales</taxon>
        <taxon>Ophiocordycipitaceae</taxon>
        <taxon>Tolypocladium</taxon>
    </lineage>
</organism>
<feature type="domain" description="NmrA-like" evidence="4">
    <location>
        <begin position="1"/>
        <end position="178"/>
    </location>
</feature>
<dbReference type="Gene3D" id="3.40.50.720">
    <property type="entry name" value="NAD(P)-binding Rossmann-like Domain"/>
    <property type="match status" value="1"/>
</dbReference>
<name>A0A2S4L8F2_9HYPO</name>
<evidence type="ECO:0000313" key="5">
    <source>
        <dbReference type="EMBL" id="POR38710.1"/>
    </source>
</evidence>
<dbReference type="InterPro" id="IPR008030">
    <property type="entry name" value="NmrA-like"/>
</dbReference>
<dbReference type="STRING" id="94208.A0A2S4L8F2"/>
<comment type="similarity">
    <text evidence="1">Belongs to the NmrA-type oxidoreductase family.</text>
</comment>